<feature type="non-terminal residue" evidence="3">
    <location>
        <position position="123"/>
    </location>
</feature>
<keyword evidence="1" id="KW-0560">Oxidoreductase</keyword>
<feature type="domain" description="Acyl-CoA dehydrogenase/oxidase N-terminal" evidence="2">
    <location>
        <begin position="37"/>
        <end position="118"/>
    </location>
</feature>
<dbReference type="InterPro" id="IPR037069">
    <property type="entry name" value="AcylCoA_DH/ox_N_sf"/>
</dbReference>
<organism evidence="3">
    <name type="scientific">marine metagenome</name>
    <dbReference type="NCBI Taxonomy" id="408172"/>
    <lineage>
        <taxon>unclassified sequences</taxon>
        <taxon>metagenomes</taxon>
        <taxon>ecological metagenomes</taxon>
    </lineage>
</organism>
<reference evidence="3" key="1">
    <citation type="submission" date="2018-05" db="EMBL/GenBank/DDBJ databases">
        <authorList>
            <person name="Lanie J.A."/>
            <person name="Ng W.-L."/>
            <person name="Kazmierczak K.M."/>
            <person name="Andrzejewski T.M."/>
            <person name="Davidsen T.M."/>
            <person name="Wayne K.J."/>
            <person name="Tettelin H."/>
            <person name="Glass J.I."/>
            <person name="Rusch D."/>
            <person name="Podicherti R."/>
            <person name="Tsui H.-C.T."/>
            <person name="Winkler M.E."/>
        </authorList>
    </citation>
    <scope>NUCLEOTIDE SEQUENCE</scope>
</reference>
<dbReference type="GO" id="GO:0016627">
    <property type="term" value="F:oxidoreductase activity, acting on the CH-CH group of donors"/>
    <property type="evidence" value="ECO:0007669"/>
    <property type="project" value="InterPro"/>
</dbReference>
<dbReference type="GO" id="GO:0005886">
    <property type="term" value="C:plasma membrane"/>
    <property type="evidence" value="ECO:0007669"/>
    <property type="project" value="TreeGrafter"/>
</dbReference>
<dbReference type="PANTHER" id="PTHR43292:SF3">
    <property type="entry name" value="ACYL-COA DEHYDROGENASE FADE29"/>
    <property type="match status" value="1"/>
</dbReference>
<proteinExistence type="predicted"/>
<dbReference type="InterPro" id="IPR052161">
    <property type="entry name" value="Mycobact_Acyl-CoA_DH"/>
</dbReference>
<sequence length="123" mass="13903">VTQMNLRTLRLEVRAWLSENIPDDLSLPGPDEDITPELEAWTRDFRRKLGAKGWLAPSWPKHFGGGGFSPQAAAVITEEVSRRQLPPLGLEMVYLTPLRAWGTEEQKARWLTPILRGEISVSQ</sequence>
<protein>
    <recommendedName>
        <fullName evidence="2">Acyl-CoA dehydrogenase/oxidase N-terminal domain-containing protein</fullName>
    </recommendedName>
</protein>
<feature type="non-terminal residue" evidence="3">
    <location>
        <position position="1"/>
    </location>
</feature>
<dbReference type="Gene3D" id="1.10.540.10">
    <property type="entry name" value="Acyl-CoA dehydrogenase/oxidase, N-terminal domain"/>
    <property type="match status" value="1"/>
</dbReference>
<name>A0A383CVH3_9ZZZZ</name>
<accession>A0A383CVH3</accession>
<dbReference type="GO" id="GO:0050660">
    <property type="term" value="F:flavin adenine dinucleotide binding"/>
    <property type="evidence" value="ECO:0007669"/>
    <property type="project" value="InterPro"/>
</dbReference>
<dbReference type="SUPFAM" id="SSF56645">
    <property type="entry name" value="Acyl-CoA dehydrogenase NM domain-like"/>
    <property type="match status" value="1"/>
</dbReference>
<evidence type="ECO:0000259" key="2">
    <source>
        <dbReference type="Pfam" id="PF02771"/>
    </source>
</evidence>
<evidence type="ECO:0000313" key="3">
    <source>
        <dbReference type="EMBL" id="SVE36094.1"/>
    </source>
</evidence>
<dbReference type="EMBL" id="UINC01211968">
    <property type="protein sequence ID" value="SVE36094.1"/>
    <property type="molecule type" value="Genomic_DNA"/>
</dbReference>
<dbReference type="InterPro" id="IPR009100">
    <property type="entry name" value="AcylCoA_DH/oxidase_NM_dom_sf"/>
</dbReference>
<evidence type="ECO:0000256" key="1">
    <source>
        <dbReference type="ARBA" id="ARBA00023002"/>
    </source>
</evidence>
<gene>
    <name evidence="3" type="ORF">METZ01_LOCUS488948</name>
</gene>
<dbReference type="InterPro" id="IPR013786">
    <property type="entry name" value="AcylCoA_DH/ox_N"/>
</dbReference>
<dbReference type="PANTHER" id="PTHR43292">
    <property type="entry name" value="ACYL-COA DEHYDROGENASE"/>
    <property type="match status" value="1"/>
</dbReference>
<dbReference type="Pfam" id="PF02771">
    <property type="entry name" value="Acyl-CoA_dh_N"/>
    <property type="match status" value="1"/>
</dbReference>
<dbReference type="AlphaFoldDB" id="A0A383CVH3"/>